<dbReference type="EMBL" id="KN125969">
    <property type="protein sequence ID" value="KFU85546.1"/>
    <property type="molecule type" value="Genomic_DNA"/>
</dbReference>
<feature type="non-terminal residue" evidence="2">
    <location>
        <position position="336"/>
    </location>
</feature>
<evidence type="ECO:0000256" key="1">
    <source>
        <dbReference type="SAM" id="MobiDB-lite"/>
    </source>
</evidence>
<evidence type="ECO:0000313" key="3">
    <source>
        <dbReference type="Proteomes" id="UP000031515"/>
    </source>
</evidence>
<name>A0A093BAX0_CHAPE</name>
<dbReference type="GO" id="GO:0005814">
    <property type="term" value="C:centriole"/>
    <property type="evidence" value="ECO:0007669"/>
    <property type="project" value="TreeGrafter"/>
</dbReference>
<keyword evidence="3" id="KW-1185">Reference proteome</keyword>
<dbReference type="PANTHER" id="PTHR21553:SF22">
    <property type="entry name" value="CENTROSOME-ASSOCIATED PROTEIN ALMS1"/>
    <property type="match status" value="1"/>
</dbReference>
<feature type="non-terminal residue" evidence="2">
    <location>
        <position position="1"/>
    </location>
</feature>
<reference evidence="2 3" key="1">
    <citation type="submission" date="2013-08" db="EMBL/GenBank/DDBJ databases">
        <title>Genome evolution of avian class.</title>
        <authorList>
            <person name="Zhang G."/>
            <person name="Li C."/>
        </authorList>
    </citation>
    <scope>NUCLEOTIDE SEQUENCE [LARGE SCALE GENOMIC DNA]</scope>
    <source>
        <strain evidence="2">M959</strain>
    </source>
</reference>
<protein>
    <submittedName>
        <fullName evidence="2">Alstrom syndrome protein 1</fullName>
    </submittedName>
</protein>
<dbReference type="Proteomes" id="UP000031515">
    <property type="component" value="Unassembled WGS sequence"/>
</dbReference>
<feature type="region of interest" description="Disordered" evidence="1">
    <location>
        <begin position="298"/>
        <end position="319"/>
    </location>
</feature>
<dbReference type="PANTHER" id="PTHR21553">
    <property type="entry name" value="ALMS1-RELATED"/>
    <property type="match status" value="1"/>
</dbReference>
<gene>
    <name evidence="2" type="ORF">M959_08230</name>
</gene>
<organism evidence="2 3">
    <name type="scientific">Chaetura pelagica</name>
    <name type="common">Chimney swift</name>
    <name type="synonym">Hirundo pelagica</name>
    <dbReference type="NCBI Taxonomy" id="8897"/>
    <lineage>
        <taxon>Eukaryota</taxon>
        <taxon>Metazoa</taxon>
        <taxon>Chordata</taxon>
        <taxon>Craniata</taxon>
        <taxon>Vertebrata</taxon>
        <taxon>Euteleostomi</taxon>
        <taxon>Archelosauria</taxon>
        <taxon>Archosauria</taxon>
        <taxon>Dinosauria</taxon>
        <taxon>Saurischia</taxon>
        <taxon>Theropoda</taxon>
        <taxon>Coelurosauria</taxon>
        <taxon>Aves</taxon>
        <taxon>Neognathae</taxon>
        <taxon>Neoaves</taxon>
        <taxon>Strisores</taxon>
        <taxon>Apodiformes</taxon>
        <taxon>Apodidae</taxon>
        <taxon>Apodinae</taxon>
        <taxon>Chaetura</taxon>
    </lineage>
</organism>
<dbReference type="GO" id="GO:0046599">
    <property type="term" value="P:regulation of centriole replication"/>
    <property type="evidence" value="ECO:0007669"/>
    <property type="project" value="TreeGrafter"/>
</dbReference>
<evidence type="ECO:0000313" key="2">
    <source>
        <dbReference type="EMBL" id="KFU85546.1"/>
    </source>
</evidence>
<feature type="compositionally biased region" description="Polar residues" evidence="1">
    <location>
        <begin position="16"/>
        <end position="31"/>
    </location>
</feature>
<sequence length="336" mass="37001">PIATTPPRRDWKDSLSHSSSETQASITSGTSLGEAIRQKTAENWGTESWYQLAAEVDVSRLAAASGTKLGLTRDRSDLSEFPTLEEGILSSAEASRKQFPGDRAHGLLLATQGSQCSPCLPLLRYSTQGQRLSEQTLLQDSEMDFIPLRGVPDVSGAFEEHSKALHILEDAGSAPSDCFSLSQRPLSFRHMEPLGASSSSQQTTSSGELLVNKEANDYKNDTEEKALMPQTSENLANPTSKGMLNRLNHMEPSLTWSTSVKGECFSHDNHVATAGFGLSEREKGLLRHDRFSSSENYSCKPALTRNSEKREGEMKEEKVKVAETKSEEYMRQLEKL</sequence>
<dbReference type="GO" id="GO:0008017">
    <property type="term" value="F:microtubule binding"/>
    <property type="evidence" value="ECO:0007669"/>
    <property type="project" value="TreeGrafter"/>
</dbReference>
<feature type="region of interest" description="Disordered" evidence="1">
    <location>
        <begin position="1"/>
        <end position="33"/>
    </location>
</feature>
<reference evidence="3" key="2">
    <citation type="journal article" date="2014" name="Science">
        <title>Comparative genomics reveals insights into avian genome evolution and adaptation.</title>
        <authorList>
            <consortium name="Avian Genome Consortium"/>
            <person name="Zhang G."/>
            <person name="Li C."/>
            <person name="Li Q."/>
            <person name="Li B."/>
            <person name="Larkin D.M."/>
            <person name="Lee C."/>
            <person name="Storz J.F."/>
            <person name="Antunes A."/>
            <person name="Greenwold M.J."/>
            <person name="Meredith R.W."/>
            <person name="Odeen A."/>
            <person name="Cui J."/>
            <person name="Zhou Q."/>
            <person name="Xu L."/>
            <person name="Pan H."/>
            <person name="Wang Z."/>
            <person name="Jin L."/>
            <person name="Zhang P."/>
            <person name="Hu H."/>
            <person name="Yang W."/>
            <person name="Hu J."/>
            <person name="Xiao J."/>
            <person name="Yang Z."/>
            <person name="Liu Y."/>
            <person name="Xie Q."/>
            <person name="Yu H."/>
            <person name="Lian J."/>
            <person name="Wen P."/>
            <person name="Zhang F."/>
            <person name="Li H."/>
            <person name="Zeng Y."/>
            <person name="Xiong Z."/>
            <person name="Liu S."/>
            <person name="Zhou L."/>
            <person name="Huang Z."/>
            <person name="An N."/>
            <person name="Wang J."/>
            <person name="Zheng Q."/>
            <person name="Xiong Y."/>
            <person name="Wang G."/>
            <person name="Wang B."/>
            <person name="Wang J."/>
            <person name="Fan Y."/>
            <person name="da Fonseca R.R."/>
            <person name="Alfaro-Nunez A."/>
            <person name="Schubert M."/>
            <person name="Orlando L."/>
            <person name="Mourier T."/>
            <person name="Howard J.T."/>
            <person name="Ganapathy G."/>
            <person name="Pfenning A."/>
            <person name="Whitney O."/>
            <person name="Rivas M.V."/>
            <person name="Hara E."/>
            <person name="Smith J."/>
            <person name="Farre M."/>
            <person name="Narayan J."/>
            <person name="Slavov G."/>
            <person name="Romanov M.N."/>
            <person name="Borges R."/>
            <person name="Machado J.P."/>
            <person name="Khan I."/>
            <person name="Springer M.S."/>
            <person name="Gatesy J."/>
            <person name="Hoffmann F.G."/>
            <person name="Opazo J.C."/>
            <person name="Hastad O."/>
            <person name="Sawyer R.H."/>
            <person name="Kim H."/>
            <person name="Kim K.W."/>
            <person name="Kim H.J."/>
            <person name="Cho S."/>
            <person name="Li N."/>
            <person name="Huang Y."/>
            <person name="Bruford M.W."/>
            <person name="Zhan X."/>
            <person name="Dixon A."/>
            <person name="Bertelsen M.F."/>
            <person name="Derryberry E."/>
            <person name="Warren W."/>
            <person name="Wilson R.K."/>
            <person name="Li S."/>
            <person name="Ray D.A."/>
            <person name="Green R.E."/>
            <person name="O'Brien S.J."/>
            <person name="Griffin D."/>
            <person name="Johnson W.E."/>
            <person name="Haussler D."/>
            <person name="Ryder O.A."/>
            <person name="Willerslev E."/>
            <person name="Graves G.R."/>
            <person name="Alstrom P."/>
            <person name="Fjeldsa J."/>
            <person name="Mindell D.P."/>
            <person name="Edwards S.V."/>
            <person name="Braun E.L."/>
            <person name="Rahbek C."/>
            <person name="Burt D.W."/>
            <person name="Houde P."/>
            <person name="Zhang Y."/>
            <person name="Yang H."/>
            <person name="Wang J."/>
            <person name="Jarvis E.D."/>
            <person name="Gilbert M.T."/>
            <person name="Wang J."/>
        </authorList>
    </citation>
    <scope>NUCLEOTIDE SEQUENCE [LARGE SCALE GENOMIC DNA]</scope>
</reference>
<proteinExistence type="predicted"/>
<dbReference type="GO" id="GO:0005813">
    <property type="term" value="C:centrosome"/>
    <property type="evidence" value="ECO:0007669"/>
    <property type="project" value="TreeGrafter"/>
</dbReference>
<feature type="compositionally biased region" description="Basic and acidic residues" evidence="1">
    <location>
        <begin position="306"/>
        <end position="319"/>
    </location>
</feature>
<dbReference type="GO" id="GO:0005829">
    <property type="term" value="C:cytosol"/>
    <property type="evidence" value="ECO:0007669"/>
    <property type="project" value="TreeGrafter"/>
</dbReference>
<accession>A0A093BAX0</accession>
<dbReference type="AlphaFoldDB" id="A0A093BAX0"/>